<accession>A0AAW5S1T3</accession>
<reference evidence="1" key="1">
    <citation type="submission" date="2020-07" db="EMBL/GenBank/DDBJ databases">
        <authorList>
            <person name="Pettersson B.M.F."/>
            <person name="Behra P.R.K."/>
            <person name="Ramesh M."/>
            <person name="Das S."/>
            <person name="Dasgupta S."/>
            <person name="Kirsebom L.A."/>
        </authorList>
    </citation>
    <scope>NUCLEOTIDE SEQUENCE</scope>
    <source>
        <strain evidence="1">DSM 45439</strain>
    </source>
</reference>
<evidence type="ECO:0000313" key="1">
    <source>
        <dbReference type="EMBL" id="MCV6988656.1"/>
    </source>
</evidence>
<comment type="caution">
    <text evidence="1">The sequence shown here is derived from an EMBL/GenBank/DDBJ whole genome shotgun (WGS) entry which is preliminary data.</text>
</comment>
<dbReference type="EMBL" id="JACKTG010000012">
    <property type="protein sequence ID" value="MCV6988656.1"/>
    <property type="molecule type" value="Genomic_DNA"/>
</dbReference>
<reference evidence="1" key="2">
    <citation type="journal article" date="2022" name="BMC Genomics">
        <title>Comparative genome analysis of mycobacteria focusing on tRNA and non-coding RNA.</title>
        <authorList>
            <person name="Behra P.R.K."/>
            <person name="Pettersson B.M.F."/>
            <person name="Ramesh M."/>
            <person name="Das S."/>
            <person name="Dasgupta S."/>
            <person name="Kirsebom L.A."/>
        </authorList>
    </citation>
    <scope>NUCLEOTIDE SEQUENCE</scope>
    <source>
        <strain evidence="1">DSM 45439</strain>
    </source>
</reference>
<dbReference type="AlphaFoldDB" id="A0AAW5S1T3"/>
<proteinExistence type="predicted"/>
<sequence>MAAQYHVLEGTGREIPAGKDWVVQHGPAKEAFGQPGGGDQWIVLDRATNRPVPVEELIRRRLLRPDFYQASAHVGCGCLRGFRRGRVVAVQQRSGCACRLG</sequence>
<gene>
    <name evidence="1" type="ORF">H7I91_04930</name>
</gene>
<dbReference type="Proteomes" id="UP001207588">
    <property type="component" value="Unassembled WGS sequence"/>
</dbReference>
<name>A0AAW5S1T3_MYCBC</name>
<evidence type="ECO:0000313" key="2">
    <source>
        <dbReference type="Proteomes" id="UP001207588"/>
    </source>
</evidence>
<protein>
    <submittedName>
        <fullName evidence="1">Uncharacterized protein</fullName>
    </submittedName>
</protein>
<organism evidence="1 2">
    <name type="scientific">Mycobacterium bouchedurhonense</name>
    <dbReference type="NCBI Taxonomy" id="701041"/>
    <lineage>
        <taxon>Bacteria</taxon>
        <taxon>Bacillati</taxon>
        <taxon>Actinomycetota</taxon>
        <taxon>Actinomycetes</taxon>
        <taxon>Mycobacteriales</taxon>
        <taxon>Mycobacteriaceae</taxon>
        <taxon>Mycobacterium</taxon>
        <taxon>Mycobacterium avium complex (MAC)</taxon>
    </lineage>
</organism>